<dbReference type="GO" id="GO:0030150">
    <property type="term" value="P:protein import into mitochondrial matrix"/>
    <property type="evidence" value="ECO:0007669"/>
    <property type="project" value="InterPro"/>
</dbReference>
<dbReference type="AlphaFoldDB" id="A0A0N8DF35"/>
<evidence type="ECO:0000256" key="15">
    <source>
        <dbReference type="ARBA" id="ARBA00074309"/>
    </source>
</evidence>
<dbReference type="Pfam" id="PF04280">
    <property type="entry name" value="Tim44"/>
    <property type="match status" value="1"/>
</dbReference>
<dbReference type="OrthoDB" id="10265990at2759"/>
<evidence type="ECO:0000256" key="13">
    <source>
        <dbReference type="ARBA" id="ARBA00057148"/>
    </source>
</evidence>
<comment type="subunit">
    <text evidence="14">Probable component of the PAM complex at least composed of a mitochondrial HSP70 protein, GRPEL1 or GRPEL2, TIMM44, TIMM16/PAM16 and TIMM14/DNAJC19. The complex interacts with the TIMM23 component of the TIM23 complex. Interacts with SLC25A4/ANT1 and SLC25A5/ANT2; leading to inhibit the presequence translocase TIMM23, thereby promoting stabilization of PINK1.</text>
</comment>
<keyword evidence="10 16" id="KW-0811">Translocation</keyword>
<feature type="domain" description="Tim44-like" evidence="18">
    <location>
        <begin position="275"/>
        <end position="424"/>
    </location>
</feature>
<dbReference type="FunFam" id="3.10.450.240:FF:000001">
    <property type="entry name" value="Mitochondrial import inner membrane translocase subunit TIM44"/>
    <property type="match status" value="1"/>
</dbReference>
<dbReference type="PIRSF" id="PIRSF037871">
    <property type="entry name" value="TIM44"/>
    <property type="match status" value="1"/>
</dbReference>
<evidence type="ECO:0000256" key="11">
    <source>
        <dbReference type="ARBA" id="ARBA00023128"/>
    </source>
</evidence>
<dbReference type="GO" id="GO:0005743">
    <property type="term" value="C:mitochondrial inner membrane"/>
    <property type="evidence" value="ECO:0007669"/>
    <property type="project" value="UniProtKB-SubCell"/>
</dbReference>
<evidence type="ECO:0000313" key="21">
    <source>
        <dbReference type="Proteomes" id="UP000076858"/>
    </source>
</evidence>
<organism evidence="20 21">
    <name type="scientific">Daphnia magna</name>
    <dbReference type="NCBI Taxonomy" id="35525"/>
    <lineage>
        <taxon>Eukaryota</taxon>
        <taxon>Metazoa</taxon>
        <taxon>Ecdysozoa</taxon>
        <taxon>Arthropoda</taxon>
        <taxon>Crustacea</taxon>
        <taxon>Branchiopoda</taxon>
        <taxon>Diplostraca</taxon>
        <taxon>Cladocera</taxon>
        <taxon>Anomopoda</taxon>
        <taxon>Daphniidae</taxon>
        <taxon>Daphnia</taxon>
    </lineage>
</organism>
<keyword evidence="8 16" id="KW-0653">Protein transport</keyword>
<keyword evidence="21" id="KW-1185">Reference proteome</keyword>
<evidence type="ECO:0000256" key="8">
    <source>
        <dbReference type="ARBA" id="ARBA00022927"/>
    </source>
</evidence>
<dbReference type="InterPro" id="IPR039544">
    <property type="entry name" value="Tim44-like"/>
</dbReference>
<name>A0A0N8DF35_9CRUS</name>
<feature type="coiled-coil region" evidence="17">
    <location>
        <begin position="42"/>
        <end position="76"/>
    </location>
</feature>
<keyword evidence="3 16" id="KW-0813">Transport</keyword>
<dbReference type="InterPro" id="IPR017303">
    <property type="entry name" value="Tim44"/>
</dbReference>
<evidence type="ECO:0000256" key="1">
    <source>
        <dbReference type="ARBA" id="ARBA00004443"/>
    </source>
</evidence>
<comment type="subcellular location">
    <subcellularLocation>
        <location evidence="1">Mitochondrion inner membrane</location>
        <topology evidence="1">Peripheral membrane protein</topology>
        <orientation evidence="1">Matrix side</orientation>
    </subcellularLocation>
</comment>
<keyword evidence="5" id="KW-0547">Nucleotide-binding</keyword>
<comment type="similarity">
    <text evidence="2 16">Belongs to the Tim44 family.</text>
</comment>
<dbReference type="PANTHER" id="PTHR10721:SF1">
    <property type="entry name" value="MITOCHONDRIAL IMPORT INNER MEMBRANE TRANSLOCASE SUBUNIT TIM44"/>
    <property type="match status" value="1"/>
</dbReference>
<evidence type="ECO:0000256" key="16">
    <source>
        <dbReference type="PIRNR" id="PIRNR037871"/>
    </source>
</evidence>
<keyword evidence="4" id="KW-0597">Phosphoprotein</keyword>
<evidence type="ECO:0000256" key="10">
    <source>
        <dbReference type="ARBA" id="ARBA00023010"/>
    </source>
</evidence>
<reference evidence="20 21" key="2">
    <citation type="submission" date="2016-03" db="EMBL/GenBank/DDBJ databases">
        <title>EvidentialGene: Evidence-directed Construction of Genes on Genomes.</title>
        <authorList>
            <person name="Gilbert D.G."/>
            <person name="Choi J.-H."/>
            <person name="Mockaitis K."/>
            <person name="Colbourne J."/>
            <person name="Pfrender M."/>
        </authorList>
    </citation>
    <scope>NUCLEOTIDE SEQUENCE [LARGE SCALE GENOMIC DNA]</scope>
    <source>
        <strain evidence="20 21">Xinb3</strain>
        <tissue evidence="20">Complete organism</tissue>
    </source>
</reference>
<evidence type="ECO:0000256" key="4">
    <source>
        <dbReference type="ARBA" id="ARBA00022553"/>
    </source>
</evidence>
<evidence type="ECO:0000256" key="12">
    <source>
        <dbReference type="ARBA" id="ARBA00023136"/>
    </source>
</evidence>
<dbReference type="PANTHER" id="PTHR10721">
    <property type="entry name" value="MITOCHONDRIAL IMPORT INNER MEMBRANE TRANSLOCASE SUBUNIT TIM44"/>
    <property type="match status" value="1"/>
</dbReference>
<evidence type="ECO:0000256" key="5">
    <source>
        <dbReference type="ARBA" id="ARBA00022741"/>
    </source>
</evidence>
<protein>
    <recommendedName>
        <fullName evidence="15 16">Mitochondrial import inner membrane translocase subunit TIM44</fullName>
    </recommendedName>
</protein>
<dbReference type="STRING" id="35525.A0A0N8DF35"/>
<evidence type="ECO:0000256" key="6">
    <source>
        <dbReference type="ARBA" id="ARBA00022792"/>
    </source>
</evidence>
<evidence type="ECO:0000256" key="2">
    <source>
        <dbReference type="ARBA" id="ARBA00009597"/>
    </source>
</evidence>
<dbReference type="SUPFAM" id="SSF54427">
    <property type="entry name" value="NTF2-like"/>
    <property type="match status" value="1"/>
</dbReference>
<gene>
    <name evidence="20" type="ORF">APZ42_033070</name>
</gene>
<evidence type="ECO:0000256" key="7">
    <source>
        <dbReference type="ARBA" id="ARBA00022840"/>
    </source>
</evidence>
<dbReference type="GO" id="GO:0005524">
    <property type="term" value="F:ATP binding"/>
    <property type="evidence" value="ECO:0007669"/>
    <property type="project" value="UniProtKB-KW"/>
</dbReference>
<dbReference type="EMBL" id="GDIQ01074457">
    <property type="protein sequence ID" value="JAN20280.1"/>
    <property type="molecule type" value="Transcribed_RNA"/>
</dbReference>
<comment type="function">
    <text evidence="13">Essential component of the PAM complex, a complex required for the translocation of transit peptide-containing proteins from the inner membrane into the mitochondrial matrix in an ATP-dependent manner. Recruits mitochondrial HSP70 to drive protein translocation into the matrix using ATP as an energy source.</text>
</comment>
<dbReference type="Proteomes" id="UP000076858">
    <property type="component" value="Unassembled WGS sequence"/>
</dbReference>
<evidence type="ECO:0000256" key="3">
    <source>
        <dbReference type="ARBA" id="ARBA00022448"/>
    </source>
</evidence>
<keyword evidence="17" id="KW-0175">Coiled coil</keyword>
<proteinExistence type="inferred from homology"/>
<keyword evidence="6 16" id="KW-0999">Mitochondrion inner membrane</keyword>
<dbReference type="GO" id="GO:0051087">
    <property type="term" value="F:protein-folding chaperone binding"/>
    <property type="evidence" value="ECO:0007669"/>
    <property type="project" value="InterPro"/>
</dbReference>
<keyword evidence="9" id="KW-0809">Transit peptide</keyword>
<dbReference type="InterPro" id="IPR007379">
    <property type="entry name" value="Tim44-like_dom"/>
</dbReference>
<evidence type="ECO:0000313" key="19">
    <source>
        <dbReference type="EMBL" id="JAN20280.1"/>
    </source>
</evidence>
<dbReference type="SMART" id="SM00978">
    <property type="entry name" value="Tim44"/>
    <property type="match status" value="1"/>
</dbReference>
<dbReference type="Gene3D" id="3.10.450.240">
    <property type="match status" value="1"/>
</dbReference>
<evidence type="ECO:0000259" key="18">
    <source>
        <dbReference type="SMART" id="SM00978"/>
    </source>
</evidence>
<reference evidence="19" key="1">
    <citation type="submission" date="2015-10" db="EMBL/GenBank/DDBJ databases">
        <title>EvidentialGene: Evidence-directed Construction of Complete mRNA Transcriptomes without Genomes.</title>
        <authorList>
            <person name="Gilbert D.G."/>
        </authorList>
    </citation>
    <scope>NUCLEOTIDE SEQUENCE</scope>
</reference>
<sequence length="431" mass="49302">MWHRCKTAITTMATSVLRVGYRLIQHGIVRRYSQETRRPTFISRVIENIRQEMAKNKEMKENLKKFREEAQKLENTDALKKAREKFQAVESEASKGTDVLKGKVNVLKEKVQEVLSDAQKTEFVKKAGQITEGIGKTAKEATDTIVETGQKISKTAPFKTISETADAVRKEIDLSGARIYRRPVVLRKRKQVISEEDSNAKPIEINTEATGIELHKDSKFYQSWQNFKDKNPYVNKVLDWKNKYEESDNAVIRASRLLTEKVVDIMGGLFQKTDMSEALTEICKMDPEFSKEEFLKKCEFDIIPNVLEAMARGDLDILKDWCHEGPYNILSTPIKHALSLGYFIDCRVLDVDNVDLAMGKVMEQGPILVITFTAQQIMCVRDKANNIVEGDPEKVMRVNHVWVLCRDQAELDTNAAWRLMDLSANSSEQFI</sequence>
<keyword evidence="12 16" id="KW-0472">Membrane</keyword>
<dbReference type="InterPro" id="IPR032710">
    <property type="entry name" value="NTF2-like_dom_sf"/>
</dbReference>
<keyword evidence="11 16" id="KW-0496">Mitochondrion</keyword>
<dbReference type="EMBL" id="LRGB01003138">
    <property type="protein sequence ID" value="KZS04061.1"/>
    <property type="molecule type" value="Genomic_DNA"/>
</dbReference>
<evidence type="ECO:0000256" key="9">
    <source>
        <dbReference type="ARBA" id="ARBA00022946"/>
    </source>
</evidence>
<accession>A0A0N8DF35</accession>
<evidence type="ECO:0000256" key="14">
    <source>
        <dbReference type="ARBA" id="ARBA00063163"/>
    </source>
</evidence>
<dbReference type="EMBL" id="GDIQ01052628">
    <property type="protein sequence ID" value="JAN42109.1"/>
    <property type="molecule type" value="Transcribed_RNA"/>
</dbReference>
<evidence type="ECO:0000256" key="17">
    <source>
        <dbReference type="SAM" id="Coils"/>
    </source>
</evidence>
<keyword evidence="7" id="KW-0067">ATP-binding</keyword>
<evidence type="ECO:0000313" key="20">
    <source>
        <dbReference type="EMBL" id="KZS04061.1"/>
    </source>
</evidence>